<dbReference type="SUPFAM" id="SSF56672">
    <property type="entry name" value="DNA/RNA polymerases"/>
    <property type="match status" value="1"/>
</dbReference>
<evidence type="ECO:0000259" key="10">
    <source>
        <dbReference type="PROSITE" id="PS50878"/>
    </source>
</evidence>
<keyword evidence="11" id="KW-0251">Elongation factor</keyword>
<evidence type="ECO:0000256" key="5">
    <source>
        <dbReference type="ARBA" id="ARBA00022842"/>
    </source>
</evidence>
<keyword evidence="6" id="KW-0695">RNA-directed DNA polymerase</keyword>
<keyword evidence="5" id="KW-0460">Magnesium</keyword>
<dbReference type="AlphaFoldDB" id="A0A0L1LLI3"/>
<dbReference type="InterPro" id="IPR013597">
    <property type="entry name" value="Mat_intron_G2"/>
</dbReference>
<dbReference type="CDD" id="cd01651">
    <property type="entry name" value="RT_G2_intron"/>
    <property type="match status" value="1"/>
</dbReference>
<dbReference type="PANTHER" id="PTHR34047">
    <property type="entry name" value="NUCLEAR INTRON MATURASE 1, MITOCHONDRIAL-RELATED"/>
    <property type="match status" value="1"/>
</dbReference>
<evidence type="ECO:0000256" key="4">
    <source>
        <dbReference type="ARBA" id="ARBA00022723"/>
    </source>
</evidence>
<keyword evidence="11" id="KW-0648">Protein biosynthesis</keyword>
<proteinExistence type="inferred from homology"/>
<dbReference type="EMBL" id="LFQK01000090">
    <property type="protein sequence ID" value="KNH16789.1"/>
    <property type="molecule type" value="Genomic_DNA"/>
</dbReference>
<protein>
    <recommendedName>
        <fullName evidence="1">RNA-directed DNA polymerase</fullName>
        <ecNumber evidence="1">2.7.7.49</ecNumber>
    </recommendedName>
</protein>
<dbReference type="Pfam" id="PF00078">
    <property type="entry name" value="RVT_1"/>
    <property type="match status" value="1"/>
</dbReference>
<evidence type="ECO:0000313" key="12">
    <source>
        <dbReference type="Proteomes" id="UP000036955"/>
    </source>
</evidence>
<organism evidence="11 12">
    <name type="scientific">Pseudomonas syringae</name>
    <dbReference type="NCBI Taxonomy" id="317"/>
    <lineage>
        <taxon>Bacteria</taxon>
        <taxon>Pseudomonadati</taxon>
        <taxon>Pseudomonadota</taxon>
        <taxon>Gammaproteobacteria</taxon>
        <taxon>Pseudomonadales</taxon>
        <taxon>Pseudomonadaceae</taxon>
        <taxon>Pseudomonas</taxon>
    </lineage>
</organism>
<dbReference type="Pfam" id="PF08388">
    <property type="entry name" value="GIIM"/>
    <property type="match status" value="1"/>
</dbReference>
<evidence type="ECO:0000256" key="2">
    <source>
        <dbReference type="ARBA" id="ARBA00022679"/>
    </source>
</evidence>
<dbReference type="PANTHER" id="PTHR34047:SF8">
    <property type="entry name" value="PROTEIN YKFC"/>
    <property type="match status" value="1"/>
</dbReference>
<dbReference type="GO" id="GO:0051607">
    <property type="term" value="P:defense response to virus"/>
    <property type="evidence" value="ECO:0007669"/>
    <property type="project" value="UniProtKB-KW"/>
</dbReference>
<dbReference type="EC" id="2.7.7.49" evidence="1"/>
<accession>A0A0L1LLI3</accession>
<comment type="caution">
    <text evidence="11">The sequence shown here is derived from an EMBL/GenBank/DDBJ whole genome shotgun (WGS) entry which is preliminary data.</text>
</comment>
<dbReference type="InterPro" id="IPR043502">
    <property type="entry name" value="DNA/RNA_pol_sf"/>
</dbReference>
<dbReference type="GO" id="GO:0046872">
    <property type="term" value="F:metal ion binding"/>
    <property type="evidence" value="ECO:0007669"/>
    <property type="project" value="UniProtKB-KW"/>
</dbReference>
<dbReference type="GO" id="GO:0003964">
    <property type="term" value="F:RNA-directed DNA polymerase activity"/>
    <property type="evidence" value="ECO:0007669"/>
    <property type="project" value="UniProtKB-KW"/>
</dbReference>
<dbReference type="GO" id="GO:0003723">
    <property type="term" value="F:RNA binding"/>
    <property type="evidence" value="ECO:0007669"/>
    <property type="project" value="InterPro"/>
</dbReference>
<keyword evidence="4" id="KW-0479">Metal-binding</keyword>
<reference evidence="11 12" key="1">
    <citation type="submission" date="2015-06" db="EMBL/GenBank/DDBJ databases">
        <authorList>
            <person name="Hoefler B.C."/>
            <person name="Straight P.D."/>
        </authorList>
    </citation>
    <scope>NUCLEOTIDE SEQUENCE [LARGE SCALE GENOMIC DNA]</scope>
    <source>
        <strain evidence="11 12">Riq4</strain>
    </source>
</reference>
<name>A0A0L1LLI3_PSESX</name>
<gene>
    <name evidence="11" type="ORF">ACS77_28520</name>
</gene>
<dbReference type="InterPro" id="IPR000123">
    <property type="entry name" value="Reverse_transcriptase_msDNA"/>
</dbReference>
<evidence type="ECO:0000256" key="1">
    <source>
        <dbReference type="ARBA" id="ARBA00012493"/>
    </source>
</evidence>
<dbReference type="InterPro" id="IPR030931">
    <property type="entry name" value="Group_II_RT_mat"/>
</dbReference>
<keyword evidence="2" id="KW-0808">Transferase</keyword>
<evidence type="ECO:0000313" key="11">
    <source>
        <dbReference type="EMBL" id="KNH16789.1"/>
    </source>
</evidence>
<dbReference type="PRINTS" id="PR00866">
    <property type="entry name" value="RNADNAPOLMS"/>
</dbReference>
<keyword evidence="3" id="KW-0548">Nucleotidyltransferase</keyword>
<comment type="similarity">
    <text evidence="8">Belongs to the bacterial reverse transcriptase family.</text>
</comment>
<dbReference type="PATRIC" id="fig|317.197.peg.5998"/>
<evidence type="ECO:0000256" key="6">
    <source>
        <dbReference type="ARBA" id="ARBA00022918"/>
    </source>
</evidence>
<evidence type="ECO:0000256" key="8">
    <source>
        <dbReference type="ARBA" id="ARBA00034120"/>
    </source>
</evidence>
<sequence>MPPVGVRVSLNTEMQKFLPEKTVTPSPGQYPRMTADSAQVLAASVTWTNAEPDTLMARVLAPANLRRAYQRVVSNKGAPGADGMTVDDLAGYVKQYWPILKVRLLAGEYHPQGVRAVDIPKPKGGTRQLGIPSVVDRLIQQALLQQLTPIFDPLFSDYSYGFRPGRSAHQAIETARGHVAAGHRWCVELDLEKFFDRVNHDVLMAYVARQIEDKRVLTLIRRYLEAGTMSGGLVSRRQEGAPQGGPLSPLLSNILLNELDSELERRGHRFVRYADDANIYVRTPRAGARVMAGVERFLNQRLKLTLNREKSRVAGSWMCDYLGYGMSWHQQPKLRVATMSLRRLRDRLRELLRGARGRKMANVIERINPVLRGWAGYFKLTQGKRAMEQLDGWIRHKLRCIVWRQWKQPSTRARNLMRLGLDEGRACKSASNGRGPWWSSGASHMNQALPKKLWDQLGLVSILDTINRLSRVT</sequence>
<dbReference type="OrthoDB" id="9793236at2"/>
<comment type="catalytic activity">
    <reaction evidence="9">
        <text>DNA(n) + a 2'-deoxyribonucleoside 5'-triphosphate = DNA(n+1) + diphosphate</text>
        <dbReference type="Rhea" id="RHEA:22508"/>
        <dbReference type="Rhea" id="RHEA-COMP:17339"/>
        <dbReference type="Rhea" id="RHEA-COMP:17340"/>
        <dbReference type="ChEBI" id="CHEBI:33019"/>
        <dbReference type="ChEBI" id="CHEBI:61560"/>
        <dbReference type="ChEBI" id="CHEBI:173112"/>
        <dbReference type="EC" id="2.7.7.49"/>
    </reaction>
</comment>
<keyword evidence="7" id="KW-0051">Antiviral defense</keyword>
<evidence type="ECO:0000256" key="3">
    <source>
        <dbReference type="ARBA" id="ARBA00022695"/>
    </source>
</evidence>
<dbReference type="InterPro" id="IPR000477">
    <property type="entry name" value="RT_dom"/>
</dbReference>
<evidence type="ECO:0000256" key="7">
    <source>
        <dbReference type="ARBA" id="ARBA00023118"/>
    </source>
</evidence>
<evidence type="ECO:0000256" key="9">
    <source>
        <dbReference type="ARBA" id="ARBA00048173"/>
    </source>
</evidence>
<dbReference type="GO" id="GO:0003746">
    <property type="term" value="F:translation elongation factor activity"/>
    <property type="evidence" value="ECO:0007669"/>
    <property type="project" value="UniProtKB-KW"/>
</dbReference>
<dbReference type="InterPro" id="IPR051083">
    <property type="entry name" value="GrpII_Intron_Splice-Mob/Def"/>
</dbReference>
<dbReference type="NCBIfam" id="TIGR04416">
    <property type="entry name" value="group_II_RT_mat"/>
    <property type="match status" value="1"/>
</dbReference>
<dbReference type="Proteomes" id="UP000036955">
    <property type="component" value="Unassembled WGS sequence"/>
</dbReference>
<feature type="domain" description="Reverse transcriptase" evidence="10">
    <location>
        <begin position="100"/>
        <end position="326"/>
    </location>
</feature>
<dbReference type="PROSITE" id="PS50878">
    <property type="entry name" value="RT_POL"/>
    <property type="match status" value="1"/>
</dbReference>